<gene>
    <name evidence="2" type="ORF">HJG60_012136</name>
</gene>
<accession>A0A833ZJV5</accession>
<dbReference type="Proteomes" id="UP000664940">
    <property type="component" value="Unassembled WGS sequence"/>
</dbReference>
<proteinExistence type="predicted"/>
<dbReference type="EMBL" id="JABVXQ010000008">
    <property type="protein sequence ID" value="KAF6095169.1"/>
    <property type="molecule type" value="Genomic_DNA"/>
</dbReference>
<evidence type="ECO:0000313" key="3">
    <source>
        <dbReference type="Proteomes" id="UP000664940"/>
    </source>
</evidence>
<comment type="caution">
    <text evidence="2">The sequence shown here is derived from an EMBL/GenBank/DDBJ whole genome shotgun (WGS) entry which is preliminary data.</text>
</comment>
<organism evidence="2 3">
    <name type="scientific">Phyllostomus discolor</name>
    <name type="common">pale spear-nosed bat</name>
    <dbReference type="NCBI Taxonomy" id="89673"/>
    <lineage>
        <taxon>Eukaryota</taxon>
        <taxon>Metazoa</taxon>
        <taxon>Chordata</taxon>
        <taxon>Craniata</taxon>
        <taxon>Vertebrata</taxon>
        <taxon>Euteleostomi</taxon>
        <taxon>Mammalia</taxon>
        <taxon>Eutheria</taxon>
        <taxon>Laurasiatheria</taxon>
        <taxon>Chiroptera</taxon>
        <taxon>Yangochiroptera</taxon>
        <taxon>Phyllostomidae</taxon>
        <taxon>Phyllostominae</taxon>
        <taxon>Phyllostomus</taxon>
    </lineage>
</organism>
<feature type="region of interest" description="Disordered" evidence="1">
    <location>
        <begin position="128"/>
        <end position="166"/>
    </location>
</feature>
<evidence type="ECO:0000256" key="1">
    <source>
        <dbReference type="SAM" id="MobiDB-lite"/>
    </source>
</evidence>
<reference evidence="2 3" key="1">
    <citation type="journal article" date="2020" name="Nature">
        <title>Six reference-quality genomes reveal evolution of bat adaptations.</title>
        <authorList>
            <person name="Jebb D."/>
            <person name="Huang Z."/>
            <person name="Pippel M."/>
            <person name="Hughes G.M."/>
            <person name="Lavrichenko K."/>
            <person name="Devanna P."/>
            <person name="Winkler S."/>
            <person name="Jermiin L.S."/>
            <person name="Skirmuntt E.C."/>
            <person name="Katzourakis A."/>
            <person name="Burkitt-Gray L."/>
            <person name="Ray D.A."/>
            <person name="Sullivan K.A.M."/>
            <person name="Roscito J.G."/>
            <person name="Kirilenko B.M."/>
            <person name="Davalos L.M."/>
            <person name="Corthals A.P."/>
            <person name="Power M.L."/>
            <person name="Jones G."/>
            <person name="Ransome R.D."/>
            <person name="Dechmann D.K.N."/>
            <person name="Locatelli A.G."/>
            <person name="Puechmaille S.J."/>
            <person name="Fedrigo O."/>
            <person name="Jarvis E.D."/>
            <person name="Hiller M."/>
            <person name="Vernes S.C."/>
            <person name="Myers E.W."/>
            <person name="Teeling E.C."/>
        </authorList>
    </citation>
    <scope>NUCLEOTIDE SEQUENCE [LARGE SCALE GENOMIC DNA]</scope>
    <source>
        <strain evidence="2">Bat1K_MPI-CBG_1</strain>
    </source>
</reference>
<dbReference type="AlphaFoldDB" id="A0A833ZJV5"/>
<name>A0A833ZJV5_9CHIR</name>
<protein>
    <submittedName>
        <fullName evidence="2">Uncharacterized protein</fullName>
    </submittedName>
</protein>
<sequence>MRTRSACPVLRVGHREETAVRRTRVSVKGSAVDTEWRKGAVGTQRWSPKCLLVPCGKRPLRWGGETEPRIQMQEVLESATQQGLSKQRAADGAEKKHTLCSSVPDVNSKCQQKILRKGKAKFCKRHRTPALPQCSENQTESLGSKHPLVSLGWSQKPPVALAPPST</sequence>
<evidence type="ECO:0000313" key="2">
    <source>
        <dbReference type="EMBL" id="KAF6095169.1"/>
    </source>
</evidence>